<evidence type="ECO:0000256" key="2">
    <source>
        <dbReference type="ARBA" id="ARBA00022980"/>
    </source>
</evidence>
<evidence type="ECO:0000256" key="4">
    <source>
        <dbReference type="ARBA" id="ARBA00035483"/>
    </source>
</evidence>
<dbReference type="AlphaFoldDB" id="A0A0G0L1A6"/>
<accession>A0A0G0L1A6</accession>
<dbReference type="NCBIfam" id="TIGR00061">
    <property type="entry name" value="L21"/>
    <property type="match status" value="1"/>
</dbReference>
<dbReference type="EMBL" id="LBVL01000004">
    <property type="protein sequence ID" value="KKQ85733.1"/>
    <property type="molecule type" value="Genomic_DNA"/>
</dbReference>
<dbReference type="STRING" id="1618570.UT08_C0004G0045"/>
<dbReference type="Proteomes" id="UP000034081">
    <property type="component" value="Unassembled WGS sequence"/>
</dbReference>
<comment type="function">
    <text evidence="5">This protein binds to 23S rRNA in the presence of protein L20.</text>
</comment>
<dbReference type="GO" id="GO:1990904">
    <property type="term" value="C:ribonucleoprotein complex"/>
    <property type="evidence" value="ECO:0007669"/>
    <property type="project" value="UniProtKB-KW"/>
</dbReference>
<dbReference type="GO" id="GO:0005840">
    <property type="term" value="C:ribosome"/>
    <property type="evidence" value="ECO:0007669"/>
    <property type="project" value="UniProtKB-KW"/>
</dbReference>
<dbReference type="GO" id="GO:0019843">
    <property type="term" value="F:rRNA binding"/>
    <property type="evidence" value="ECO:0007669"/>
    <property type="project" value="UniProtKB-KW"/>
</dbReference>
<keyword evidence="3 5" id="KW-0687">Ribonucleoprotein</keyword>
<dbReference type="PATRIC" id="fig|1618570.3.peg.455"/>
<reference evidence="6 7" key="1">
    <citation type="journal article" date="2015" name="Nature">
        <title>rRNA introns, odd ribosomes, and small enigmatic genomes across a large radiation of phyla.</title>
        <authorList>
            <person name="Brown C.T."/>
            <person name="Hug L.A."/>
            <person name="Thomas B.C."/>
            <person name="Sharon I."/>
            <person name="Castelle C.J."/>
            <person name="Singh A."/>
            <person name="Wilkins M.J."/>
            <person name="Williams K.H."/>
            <person name="Banfield J.F."/>
        </authorList>
    </citation>
    <scope>NUCLEOTIDE SEQUENCE [LARGE SCALE GENOMIC DNA]</scope>
</reference>
<dbReference type="InterPro" id="IPR028909">
    <property type="entry name" value="bL21-like"/>
</dbReference>
<comment type="caution">
    <text evidence="6">The sequence shown here is derived from an EMBL/GenBank/DDBJ whole genome shotgun (WGS) entry which is preliminary data.</text>
</comment>
<dbReference type="PANTHER" id="PTHR21349">
    <property type="entry name" value="50S RIBOSOMAL PROTEIN L21"/>
    <property type="match status" value="1"/>
</dbReference>
<evidence type="ECO:0000256" key="1">
    <source>
        <dbReference type="ARBA" id="ARBA00008563"/>
    </source>
</evidence>
<dbReference type="PANTHER" id="PTHR21349:SF0">
    <property type="entry name" value="LARGE RIBOSOMAL SUBUNIT PROTEIN BL21M"/>
    <property type="match status" value="1"/>
</dbReference>
<comment type="similarity">
    <text evidence="1 5">Belongs to the bacterial ribosomal protein bL21 family.</text>
</comment>
<keyword evidence="5" id="KW-0699">rRNA-binding</keyword>
<keyword evidence="2 5" id="KW-0689">Ribosomal protein</keyword>
<dbReference type="GO" id="GO:0005737">
    <property type="term" value="C:cytoplasm"/>
    <property type="evidence" value="ECO:0007669"/>
    <property type="project" value="UniProtKB-ARBA"/>
</dbReference>
<evidence type="ECO:0000313" key="7">
    <source>
        <dbReference type="Proteomes" id="UP000034081"/>
    </source>
</evidence>
<name>A0A0G0L1A6_9BACT</name>
<dbReference type="SUPFAM" id="SSF141091">
    <property type="entry name" value="L21p-like"/>
    <property type="match status" value="1"/>
</dbReference>
<evidence type="ECO:0000313" key="6">
    <source>
        <dbReference type="EMBL" id="KKQ85733.1"/>
    </source>
</evidence>
<dbReference type="InterPro" id="IPR036164">
    <property type="entry name" value="bL21-like_sf"/>
</dbReference>
<evidence type="ECO:0000256" key="5">
    <source>
        <dbReference type="RuleBase" id="RU000562"/>
    </source>
</evidence>
<evidence type="ECO:0000256" key="3">
    <source>
        <dbReference type="ARBA" id="ARBA00023274"/>
    </source>
</evidence>
<dbReference type="Pfam" id="PF00829">
    <property type="entry name" value="Ribosomal_L21p"/>
    <property type="match status" value="1"/>
</dbReference>
<organism evidence="6 7">
    <name type="scientific">Candidatus Woesebacteria bacterium GW2011_GWB1_38_8</name>
    <dbReference type="NCBI Taxonomy" id="1618570"/>
    <lineage>
        <taxon>Bacteria</taxon>
        <taxon>Candidatus Woeseibacteriota</taxon>
    </lineage>
</organism>
<keyword evidence="5" id="KW-0694">RNA-binding</keyword>
<gene>
    <name evidence="6" type="ORF">UT08_C0004G0045</name>
</gene>
<proteinExistence type="inferred from homology"/>
<dbReference type="GO" id="GO:0003735">
    <property type="term" value="F:structural constituent of ribosome"/>
    <property type="evidence" value="ECO:0007669"/>
    <property type="project" value="InterPro"/>
</dbReference>
<sequence length="101" mass="11485">MKKYAIVRIKGSQFKVSEEDEFLVGKMGDDKPKADILLIADEGKVKIGKPIVKGAEVKLKLVNAEEKGKKITVFKYKAKSRYRKKIGFRPQYSRLLVEKIG</sequence>
<dbReference type="InterPro" id="IPR001787">
    <property type="entry name" value="Ribosomal_bL21"/>
</dbReference>
<protein>
    <recommendedName>
        <fullName evidence="4 5">50S ribosomal protein L21</fullName>
    </recommendedName>
</protein>
<dbReference type="GO" id="GO:0006412">
    <property type="term" value="P:translation"/>
    <property type="evidence" value="ECO:0007669"/>
    <property type="project" value="InterPro"/>
</dbReference>